<organism evidence="3 4">
    <name type="scientific">Chitinophaga pollutisoli</name>
    <dbReference type="NCBI Taxonomy" id="3133966"/>
    <lineage>
        <taxon>Bacteria</taxon>
        <taxon>Pseudomonadati</taxon>
        <taxon>Bacteroidota</taxon>
        <taxon>Chitinophagia</taxon>
        <taxon>Chitinophagales</taxon>
        <taxon>Chitinophagaceae</taxon>
        <taxon>Chitinophaga</taxon>
    </lineage>
</organism>
<feature type="region of interest" description="Disordered" evidence="1">
    <location>
        <begin position="99"/>
        <end position="125"/>
    </location>
</feature>
<proteinExistence type="predicted"/>
<dbReference type="EMBL" id="CP149822">
    <property type="protein sequence ID" value="WZN40466.1"/>
    <property type="molecule type" value="Genomic_DNA"/>
</dbReference>
<evidence type="ECO:0000313" key="4">
    <source>
        <dbReference type="Proteomes" id="UP001485459"/>
    </source>
</evidence>
<keyword evidence="2" id="KW-0732">Signal</keyword>
<feature type="signal peptide" evidence="2">
    <location>
        <begin position="1"/>
        <end position="21"/>
    </location>
</feature>
<reference evidence="4" key="1">
    <citation type="submission" date="2024-03" db="EMBL/GenBank/DDBJ databases">
        <title>Chitinophaga horti sp. nov., isolated from garden soil.</title>
        <authorList>
            <person name="Lee D.S."/>
            <person name="Han D.M."/>
            <person name="Baek J.H."/>
            <person name="Choi D.G."/>
            <person name="Jeon J.H."/>
            <person name="Jeon C.O."/>
        </authorList>
    </citation>
    <scope>NUCLEOTIDE SEQUENCE [LARGE SCALE GENOMIC DNA]</scope>
    <source>
        <strain evidence="4">GPA1</strain>
    </source>
</reference>
<evidence type="ECO:0008006" key="5">
    <source>
        <dbReference type="Google" id="ProtNLM"/>
    </source>
</evidence>
<gene>
    <name evidence="3" type="ORF">WJU16_21105</name>
</gene>
<evidence type="ECO:0000256" key="2">
    <source>
        <dbReference type="SAM" id="SignalP"/>
    </source>
</evidence>
<feature type="compositionally biased region" description="Polar residues" evidence="1">
    <location>
        <begin position="103"/>
        <end position="125"/>
    </location>
</feature>
<accession>A0ABZ2YNH3</accession>
<dbReference type="PROSITE" id="PS51257">
    <property type="entry name" value="PROKAR_LIPOPROTEIN"/>
    <property type="match status" value="1"/>
</dbReference>
<keyword evidence="4" id="KW-1185">Reference proteome</keyword>
<evidence type="ECO:0000256" key="1">
    <source>
        <dbReference type="SAM" id="MobiDB-lite"/>
    </source>
</evidence>
<name>A0ABZ2YNH3_9BACT</name>
<sequence length="125" mass="13489">MKKLLLIAAVAFSACTPTRQAGLTKGPWQAQLTRADGGQIVFNFEVADSAGSQVIYVTNAGERMRVDEVRMQEDSVFIRMPFLTPNSKRKCISTAACKGSGYGTSPTKTWISTSTRNPGNRSASP</sequence>
<protein>
    <recommendedName>
        <fullName evidence="5">Lipoprotein</fullName>
    </recommendedName>
</protein>
<dbReference type="Proteomes" id="UP001485459">
    <property type="component" value="Chromosome"/>
</dbReference>
<feature type="chain" id="PRO_5047432350" description="Lipoprotein" evidence="2">
    <location>
        <begin position="22"/>
        <end position="125"/>
    </location>
</feature>
<evidence type="ECO:0000313" key="3">
    <source>
        <dbReference type="EMBL" id="WZN40466.1"/>
    </source>
</evidence>
<dbReference type="RefSeq" id="WP_341835383.1">
    <property type="nucleotide sequence ID" value="NZ_CP149822.1"/>
</dbReference>